<reference evidence="1 2" key="1">
    <citation type="submission" date="2022-04" db="EMBL/GenBank/DDBJ databases">
        <title>Genome diversity in the genus Frankia.</title>
        <authorList>
            <person name="Carlos-Shanley C."/>
            <person name="Hahn D."/>
        </authorList>
    </citation>
    <scope>NUCLEOTIDE SEQUENCE [LARGE SCALE GENOMIC DNA]</scope>
    <source>
        <strain evidence="1 2">Ag45/Mut15</strain>
    </source>
</reference>
<dbReference type="SUPFAM" id="SSF54427">
    <property type="entry name" value="NTF2-like"/>
    <property type="match status" value="1"/>
</dbReference>
<keyword evidence="2" id="KW-1185">Reference proteome</keyword>
<sequence length="180" mass="18930">MTTVEPEESDLLSAFRLIDEQLAAAPQAGNLVVFRERLIAELVGDADRVAATLAPDFSLVTHVGGKTLTSGRDQLVASIQRLGAAPGGALMWLRLESLVADRTTVAGHGFLVTLTAAPSGGLRRTVGPLAFFVTSDGPLITSESLYLDPPADETTVLPDATLADRQRCLDLVGGLPQPTR</sequence>
<evidence type="ECO:0000313" key="1">
    <source>
        <dbReference type="EMBL" id="MCK9875157.1"/>
    </source>
</evidence>
<gene>
    <name evidence="1" type="ORF">MXD59_05060</name>
</gene>
<dbReference type="RefSeq" id="WP_248814126.1">
    <property type="nucleotide sequence ID" value="NZ_JALKFT010000003.1"/>
</dbReference>
<name>A0ABT0JVB4_9ACTN</name>
<dbReference type="Proteomes" id="UP001201873">
    <property type="component" value="Unassembled WGS sequence"/>
</dbReference>
<evidence type="ECO:0008006" key="3">
    <source>
        <dbReference type="Google" id="ProtNLM"/>
    </source>
</evidence>
<dbReference type="Gene3D" id="3.10.450.50">
    <property type="match status" value="1"/>
</dbReference>
<accession>A0ABT0JVB4</accession>
<proteinExistence type="predicted"/>
<dbReference type="InterPro" id="IPR032710">
    <property type="entry name" value="NTF2-like_dom_sf"/>
</dbReference>
<evidence type="ECO:0000313" key="2">
    <source>
        <dbReference type="Proteomes" id="UP001201873"/>
    </source>
</evidence>
<comment type="caution">
    <text evidence="1">The sequence shown here is derived from an EMBL/GenBank/DDBJ whole genome shotgun (WGS) entry which is preliminary data.</text>
</comment>
<organism evidence="1 2">
    <name type="scientific">Frankia umida</name>
    <dbReference type="NCBI Taxonomy" id="573489"/>
    <lineage>
        <taxon>Bacteria</taxon>
        <taxon>Bacillati</taxon>
        <taxon>Actinomycetota</taxon>
        <taxon>Actinomycetes</taxon>
        <taxon>Frankiales</taxon>
        <taxon>Frankiaceae</taxon>
        <taxon>Frankia</taxon>
    </lineage>
</organism>
<protein>
    <recommendedName>
        <fullName evidence="3">SnoaL-like domain-containing protein</fullName>
    </recommendedName>
</protein>
<dbReference type="EMBL" id="JALKFT010000003">
    <property type="protein sequence ID" value="MCK9875157.1"/>
    <property type="molecule type" value="Genomic_DNA"/>
</dbReference>